<gene>
    <name evidence="4" type="ORF">ENS29_01765</name>
</gene>
<keyword evidence="2" id="KW-0472">Membrane</keyword>
<name>A0A7C4MP20_9BACT</name>
<evidence type="ECO:0000259" key="3">
    <source>
        <dbReference type="PROSITE" id="PS51782"/>
    </source>
</evidence>
<evidence type="ECO:0000256" key="1">
    <source>
        <dbReference type="SAM" id="MobiDB-lite"/>
    </source>
</evidence>
<dbReference type="PROSITE" id="PS51782">
    <property type="entry name" value="LYSM"/>
    <property type="match status" value="1"/>
</dbReference>
<protein>
    <submittedName>
        <fullName evidence="4">LysM peptidoglycan-binding domain-containing protein</fullName>
    </submittedName>
</protein>
<dbReference type="Pfam" id="PF01476">
    <property type="entry name" value="LysM"/>
    <property type="match status" value="1"/>
</dbReference>
<evidence type="ECO:0000313" key="4">
    <source>
        <dbReference type="EMBL" id="HGU31565.1"/>
    </source>
</evidence>
<dbReference type="CDD" id="cd00118">
    <property type="entry name" value="LysM"/>
    <property type="match status" value="1"/>
</dbReference>
<dbReference type="AlphaFoldDB" id="A0A7C4MP20"/>
<dbReference type="Gene3D" id="3.10.350.10">
    <property type="entry name" value="LysM domain"/>
    <property type="match status" value="1"/>
</dbReference>
<feature type="region of interest" description="Disordered" evidence="1">
    <location>
        <begin position="1"/>
        <end position="23"/>
    </location>
</feature>
<feature type="domain" description="LysM" evidence="3">
    <location>
        <begin position="208"/>
        <end position="252"/>
    </location>
</feature>
<dbReference type="SUPFAM" id="SSF54106">
    <property type="entry name" value="LysM domain"/>
    <property type="match status" value="1"/>
</dbReference>
<dbReference type="SMART" id="SM00257">
    <property type="entry name" value="LysM"/>
    <property type="match status" value="1"/>
</dbReference>
<reference evidence="4" key="1">
    <citation type="journal article" date="2020" name="mSystems">
        <title>Genome- and Community-Level Interaction Insights into Carbon Utilization and Element Cycling Functions of Hydrothermarchaeota in Hydrothermal Sediment.</title>
        <authorList>
            <person name="Zhou Z."/>
            <person name="Liu Y."/>
            <person name="Xu W."/>
            <person name="Pan J."/>
            <person name="Luo Z.H."/>
            <person name="Li M."/>
        </authorList>
    </citation>
    <scope>NUCLEOTIDE SEQUENCE [LARGE SCALE GENOMIC DNA]</scope>
    <source>
        <strain evidence="4">SpSt-477</strain>
    </source>
</reference>
<feature type="region of interest" description="Disordered" evidence="1">
    <location>
        <begin position="149"/>
        <end position="213"/>
    </location>
</feature>
<feature type="compositionally biased region" description="Basic and acidic residues" evidence="1">
    <location>
        <begin position="13"/>
        <end position="23"/>
    </location>
</feature>
<keyword evidence="2" id="KW-0812">Transmembrane</keyword>
<organism evidence="4">
    <name type="scientific">Desulfatirhabdium butyrativorans</name>
    <dbReference type="NCBI Taxonomy" id="340467"/>
    <lineage>
        <taxon>Bacteria</taxon>
        <taxon>Pseudomonadati</taxon>
        <taxon>Thermodesulfobacteriota</taxon>
        <taxon>Desulfobacteria</taxon>
        <taxon>Desulfobacterales</taxon>
        <taxon>Desulfatirhabdiaceae</taxon>
        <taxon>Desulfatirhabdium</taxon>
    </lineage>
</organism>
<dbReference type="InterPro" id="IPR018392">
    <property type="entry name" value="LysM"/>
</dbReference>
<feature type="region of interest" description="Disordered" evidence="1">
    <location>
        <begin position="234"/>
        <end position="253"/>
    </location>
</feature>
<accession>A0A7C4MP20</accession>
<keyword evidence="2" id="KW-1133">Transmembrane helix</keyword>
<proteinExistence type="predicted"/>
<dbReference type="InterPro" id="IPR036779">
    <property type="entry name" value="LysM_dom_sf"/>
</dbReference>
<comment type="caution">
    <text evidence="4">The sequence shown here is derived from an EMBL/GenBank/DDBJ whole genome shotgun (WGS) entry which is preliminary data.</text>
</comment>
<evidence type="ECO:0000256" key="2">
    <source>
        <dbReference type="SAM" id="Phobius"/>
    </source>
</evidence>
<dbReference type="EMBL" id="DSUH01000040">
    <property type="protein sequence ID" value="HGU31565.1"/>
    <property type="molecule type" value="Genomic_DNA"/>
</dbReference>
<sequence>MPEPFSPGQIRLGDPKGDEPADKDYSAESAYAYNKERSETLLSAAGKNTGLFYGLIGTVLFAIVALIIALPMLMKGSNPQANKDLENRIKMLETKLGEIEAKTVKLGQMTHQDERIDQIVNRLNSMELAIAQKMDQLNRDINELRRSGGVKADASAGKHEAAAAKPVPQTTEKPGTAAVKPPAPVKPQPEKPTSAETKPAPNDAASAGYHTVQPQETIFRISKQYGISQDELRKLNNLGPNDPIKVGQKLRVK</sequence>
<feature type="transmembrane region" description="Helical" evidence="2">
    <location>
        <begin position="51"/>
        <end position="73"/>
    </location>
</feature>